<gene>
    <name evidence="4" type="ORF">GCM10007935_01050</name>
</gene>
<organism evidence="4 5">
    <name type="scientific">Hydrogenophaga electricum</name>
    <dbReference type="NCBI Taxonomy" id="1230953"/>
    <lineage>
        <taxon>Bacteria</taxon>
        <taxon>Pseudomonadati</taxon>
        <taxon>Pseudomonadota</taxon>
        <taxon>Betaproteobacteria</taxon>
        <taxon>Burkholderiales</taxon>
        <taxon>Comamonadaceae</taxon>
        <taxon>Hydrogenophaga</taxon>
    </lineage>
</organism>
<dbReference type="InterPro" id="IPR006076">
    <property type="entry name" value="FAD-dep_OxRdtase"/>
</dbReference>
<dbReference type="Proteomes" id="UP001156903">
    <property type="component" value="Unassembled WGS sequence"/>
</dbReference>
<dbReference type="PANTHER" id="PTHR13847">
    <property type="entry name" value="SARCOSINE DEHYDROGENASE-RELATED"/>
    <property type="match status" value="1"/>
</dbReference>
<name>A0ABQ6BYT5_9BURK</name>
<dbReference type="SUPFAM" id="SSF51905">
    <property type="entry name" value="FAD/NAD(P)-binding domain"/>
    <property type="match status" value="1"/>
</dbReference>
<reference evidence="5" key="1">
    <citation type="journal article" date="2019" name="Int. J. Syst. Evol. Microbiol.">
        <title>The Global Catalogue of Microorganisms (GCM) 10K type strain sequencing project: providing services to taxonomists for standard genome sequencing and annotation.</title>
        <authorList>
            <consortium name="The Broad Institute Genomics Platform"/>
            <consortium name="The Broad Institute Genome Sequencing Center for Infectious Disease"/>
            <person name="Wu L."/>
            <person name="Ma J."/>
        </authorList>
    </citation>
    <scope>NUCLEOTIDE SEQUENCE [LARGE SCALE GENOMIC DNA]</scope>
    <source>
        <strain evidence="5">NBRC 109341</strain>
    </source>
</reference>
<comment type="similarity">
    <text evidence="1">Belongs to the DadA oxidoreductase family.</text>
</comment>
<dbReference type="EMBL" id="BSPB01000001">
    <property type="protein sequence ID" value="GLS12679.1"/>
    <property type="molecule type" value="Genomic_DNA"/>
</dbReference>
<protein>
    <submittedName>
        <fullName evidence="4">D-amino acid dehydrogenase small subunit</fullName>
    </submittedName>
</protein>
<comment type="caution">
    <text evidence="4">The sequence shown here is derived from an EMBL/GenBank/DDBJ whole genome shotgun (WGS) entry which is preliminary data.</text>
</comment>
<evidence type="ECO:0000256" key="1">
    <source>
        <dbReference type="ARBA" id="ARBA00009410"/>
    </source>
</evidence>
<dbReference type="Gene3D" id="3.30.9.10">
    <property type="entry name" value="D-Amino Acid Oxidase, subunit A, domain 2"/>
    <property type="match status" value="1"/>
</dbReference>
<evidence type="ECO:0000259" key="3">
    <source>
        <dbReference type="Pfam" id="PF01266"/>
    </source>
</evidence>
<dbReference type="SUPFAM" id="SSF54373">
    <property type="entry name" value="FAD-linked reductases, C-terminal domain"/>
    <property type="match status" value="1"/>
</dbReference>
<evidence type="ECO:0000256" key="2">
    <source>
        <dbReference type="ARBA" id="ARBA00023002"/>
    </source>
</evidence>
<feature type="domain" description="FAD dependent oxidoreductase" evidence="3">
    <location>
        <begin position="11"/>
        <end position="408"/>
    </location>
</feature>
<keyword evidence="2" id="KW-0560">Oxidoreductase</keyword>
<dbReference type="PANTHER" id="PTHR13847:SF280">
    <property type="entry name" value="D-AMINO ACID DEHYDROGENASE"/>
    <property type="match status" value="1"/>
</dbReference>
<dbReference type="Gene3D" id="3.50.50.60">
    <property type="entry name" value="FAD/NAD(P)-binding domain"/>
    <property type="match status" value="2"/>
</dbReference>
<accession>A0ABQ6BYT5</accession>
<dbReference type="RefSeq" id="WP_284306179.1">
    <property type="nucleotide sequence ID" value="NZ_BSPB01000001.1"/>
</dbReference>
<evidence type="ECO:0000313" key="5">
    <source>
        <dbReference type="Proteomes" id="UP001156903"/>
    </source>
</evidence>
<sequence>MNRSPQSPGHALVVGAGIIGLTTAWRLQRDGWRVTVVDRQHPGAGASGGNGAQLSYSYVQPLADPSIWRQLPKLLLAADSPLKFRLQADPHQWAWGLRFLAACRGSVSRDTTARLLALAAASRLAFDDLREAEQLDCDFSSTGKLVLYPDAASFDAARRQLDLQRALGGQPQTALTPAQCQDVEPALAHYAPRIAGGVHTPSECAADCLKVCLALYQRLADRGVRFELGRTVTGWVREGTRIIAVRTDAGDLQADQFVLAAGTASAGLGRALGLGVPVYPLKGYSITLPVPEAPGQAPQVSVTDIARKVVFARLGARLRVAGMAELVGDDTRVLPERIASLAATTGDVFPQLAQASDLGAWSGLRPATPTGWPLIGRAAGAPANLLLNTGHGALGFTLAMGSAERVAQALNSPD</sequence>
<proteinExistence type="inferred from homology"/>
<dbReference type="Pfam" id="PF01266">
    <property type="entry name" value="DAO"/>
    <property type="match status" value="1"/>
</dbReference>
<dbReference type="NCBIfam" id="NF001933">
    <property type="entry name" value="PRK00711.1"/>
    <property type="match status" value="1"/>
</dbReference>
<keyword evidence="5" id="KW-1185">Reference proteome</keyword>
<dbReference type="InterPro" id="IPR036188">
    <property type="entry name" value="FAD/NAD-bd_sf"/>
</dbReference>
<evidence type="ECO:0000313" key="4">
    <source>
        <dbReference type="EMBL" id="GLS12679.1"/>
    </source>
</evidence>